<accession>E1YKZ1</accession>
<organism evidence="3">
    <name type="scientific">uncultured Desulfobacterium sp</name>
    <dbReference type="NCBI Taxonomy" id="201089"/>
    <lineage>
        <taxon>Bacteria</taxon>
        <taxon>Pseudomonadati</taxon>
        <taxon>Thermodesulfobacteriota</taxon>
        <taxon>Desulfobacteria</taxon>
        <taxon>Desulfobacterales</taxon>
        <taxon>Desulfobacteriaceae</taxon>
        <taxon>Desulfobacterium</taxon>
        <taxon>environmental samples</taxon>
    </lineage>
</organism>
<sequence>MKPILKYIPQLKDIDPGLLRVICLAVILAIILAGFWPFNILPENKVKWLINKNGISFYGQAIVFSSGLLKEKNESLFPDGSISMELRLKPKNKPGDISHIVDFYDGKLPGVVTVGQWRSHLILLSRTGDPAQFKRGAPYKQRGLSNALVDNQDVFLTITSDKKGSAVYINGMQAKAYPGFSLLSEYKDQPFLIVVGNSPTGQGFWEGELMGLAMYNQVLTPEQIAENYQLWMQENIALLKGNSGLLCLYPFDEKKGSIIRNHADSGYSLIIPEIFRPVQRIFLEPPWREKKWNLSYLRDVIINLTGFIPFGFFIVAFLVKKRRFGLNTACFIVIISGFVFSLSIELTQAYLPARCSQLSDLILNTFSTAIGVILVHKFVSS</sequence>
<evidence type="ECO:0000313" key="3">
    <source>
        <dbReference type="EMBL" id="CBX30774.1"/>
    </source>
</evidence>
<dbReference type="InterPro" id="IPR006976">
    <property type="entry name" value="VanZ-like"/>
</dbReference>
<feature type="transmembrane region" description="Helical" evidence="1">
    <location>
        <begin position="300"/>
        <end position="319"/>
    </location>
</feature>
<dbReference type="InterPro" id="IPR013320">
    <property type="entry name" value="ConA-like_dom_sf"/>
</dbReference>
<dbReference type="Pfam" id="PF04892">
    <property type="entry name" value="VanZ"/>
    <property type="match status" value="1"/>
</dbReference>
<proteinExistence type="predicted"/>
<dbReference type="Pfam" id="PF13385">
    <property type="entry name" value="Laminin_G_3"/>
    <property type="match status" value="1"/>
</dbReference>
<name>E1YKZ1_9BACT</name>
<protein>
    <recommendedName>
        <fullName evidence="2">VanZ-like domain-containing protein</fullName>
    </recommendedName>
</protein>
<dbReference type="EMBL" id="FR695877">
    <property type="protein sequence ID" value="CBX30774.1"/>
    <property type="molecule type" value="Genomic_DNA"/>
</dbReference>
<feature type="transmembrane region" description="Helical" evidence="1">
    <location>
        <begin position="358"/>
        <end position="379"/>
    </location>
</feature>
<keyword evidence="1" id="KW-0812">Transmembrane</keyword>
<evidence type="ECO:0000256" key="1">
    <source>
        <dbReference type="SAM" id="Phobius"/>
    </source>
</evidence>
<dbReference type="Gene3D" id="2.60.120.200">
    <property type="match status" value="1"/>
</dbReference>
<gene>
    <name evidence="3" type="ORF">N47_E42860</name>
</gene>
<reference evidence="3" key="1">
    <citation type="journal article" date="2011" name="Environ. Microbiol.">
        <title>Genomic insights into the metabolic potential of the polycyclic aromatic hydrocarbon degrading sulfate-reducing Deltaproteobacterium N47.</title>
        <authorList>
            <person name="Bergmann F."/>
            <person name="Selesi D."/>
            <person name="Weinmaier T."/>
            <person name="Tischler P."/>
            <person name="Rattei T."/>
            <person name="Meckenstock R.U."/>
        </authorList>
    </citation>
    <scope>NUCLEOTIDE SEQUENCE</scope>
</reference>
<evidence type="ECO:0000259" key="2">
    <source>
        <dbReference type="Pfam" id="PF04892"/>
    </source>
</evidence>
<keyword evidence="1" id="KW-1133">Transmembrane helix</keyword>
<dbReference type="AlphaFoldDB" id="E1YKZ1"/>
<feature type="domain" description="VanZ-like" evidence="2">
    <location>
        <begin position="267"/>
        <end position="376"/>
    </location>
</feature>
<feature type="transmembrane region" description="Helical" evidence="1">
    <location>
        <begin position="17"/>
        <end position="38"/>
    </location>
</feature>
<keyword evidence="1" id="KW-0472">Membrane</keyword>
<feature type="transmembrane region" description="Helical" evidence="1">
    <location>
        <begin position="325"/>
        <end position="346"/>
    </location>
</feature>
<dbReference type="SUPFAM" id="SSF49899">
    <property type="entry name" value="Concanavalin A-like lectins/glucanases"/>
    <property type="match status" value="1"/>
</dbReference>